<accession>A0A9P7K7W4</accession>
<feature type="repeat" description="WD" evidence="6">
    <location>
        <begin position="260"/>
        <end position="295"/>
    </location>
</feature>
<dbReference type="AlphaFoldDB" id="A0A9P7K7W4"/>
<keyword evidence="1 6" id="KW-0853">WD repeat</keyword>
<evidence type="ECO:0000256" key="7">
    <source>
        <dbReference type="SAM" id="MobiDB-lite"/>
    </source>
</evidence>
<evidence type="ECO:0000256" key="4">
    <source>
        <dbReference type="ARBA" id="ARBA00022776"/>
    </source>
</evidence>
<dbReference type="InterPro" id="IPR015943">
    <property type="entry name" value="WD40/YVTN_repeat-like_dom_sf"/>
</dbReference>
<dbReference type="SMART" id="SM00320">
    <property type="entry name" value="WD40"/>
    <property type="match status" value="3"/>
</dbReference>
<evidence type="ECO:0000313" key="9">
    <source>
        <dbReference type="Proteomes" id="UP000775547"/>
    </source>
</evidence>
<reference evidence="8" key="1">
    <citation type="submission" date="2020-07" db="EMBL/GenBank/DDBJ databases">
        <authorList>
            <person name="Nieuwenhuis M."/>
            <person name="Van De Peppel L.J.J."/>
        </authorList>
    </citation>
    <scope>NUCLEOTIDE SEQUENCE</scope>
    <source>
        <strain evidence="8">AP01</strain>
        <tissue evidence="8">Mycelium</tissue>
    </source>
</reference>
<gene>
    <name evidence="8" type="ORF">DXG03_004398</name>
</gene>
<keyword evidence="4" id="KW-0498">Mitosis</keyword>
<dbReference type="InterPro" id="IPR001680">
    <property type="entry name" value="WD40_rpt"/>
</dbReference>
<keyword evidence="2" id="KW-0132">Cell division</keyword>
<evidence type="ECO:0000256" key="5">
    <source>
        <dbReference type="ARBA" id="ARBA00023306"/>
    </source>
</evidence>
<dbReference type="GO" id="GO:0031145">
    <property type="term" value="P:anaphase-promoting complex-dependent catabolic process"/>
    <property type="evidence" value="ECO:0007669"/>
    <property type="project" value="TreeGrafter"/>
</dbReference>
<feature type="region of interest" description="Disordered" evidence="7">
    <location>
        <begin position="1"/>
        <end position="28"/>
    </location>
</feature>
<comment type="caution">
    <text evidence="8">The sequence shown here is derived from an EMBL/GenBank/DDBJ whole genome shotgun (WGS) entry which is preliminary data.</text>
</comment>
<dbReference type="OrthoDB" id="10263272at2759"/>
<name>A0A9P7K7W4_9AGAR</name>
<feature type="region of interest" description="Disordered" evidence="7">
    <location>
        <begin position="327"/>
        <end position="375"/>
    </location>
</feature>
<dbReference type="PANTHER" id="PTHR19918">
    <property type="entry name" value="CELL DIVISION CYCLE 20 CDC20 FIZZY -RELATED"/>
    <property type="match status" value="1"/>
</dbReference>
<dbReference type="PROSITE" id="PS50082">
    <property type="entry name" value="WD_REPEATS_2"/>
    <property type="match status" value="2"/>
</dbReference>
<dbReference type="Pfam" id="PF00400">
    <property type="entry name" value="WD40"/>
    <property type="match status" value="2"/>
</dbReference>
<organism evidence="8 9">
    <name type="scientific">Asterophora parasitica</name>
    <dbReference type="NCBI Taxonomy" id="117018"/>
    <lineage>
        <taxon>Eukaryota</taxon>
        <taxon>Fungi</taxon>
        <taxon>Dikarya</taxon>
        <taxon>Basidiomycota</taxon>
        <taxon>Agaricomycotina</taxon>
        <taxon>Agaricomycetes</taxon>
        <taxon>Agaricomycetidae</taxon>
        <taxon>Agaricales</taxon>
        <taxon>Tricholomatineae</taxon>
        <taxon>Lyophyllaceae</taxon>
        <taxon>Asterophora</taxon>
    </lineage>
</organism>
<feature type="compositionally biased region" description="Low complexity" evidence="7">
    <location>
        <begin position="1"/>
        <end position="15"/>
    </location>
</feature>
<dbReference type="Gene3D" id="2.130.10.10">
    <property type="entry name" value="YVTN repeat-like/Quinoprotein amine dehydrogenase"/>
    <property type="match status" value="1"/>
</dbReference>
<proteinExistence type="predicted"/>
<dbReference type="Proteomes" id="UP000775547">
    <property type="component" value="Unassembled WGS sequence"/>
</dbReference>
<dbReference type="GO" id="GO:1990757">
    <property type="term" value="F:ubiquitin ligase activator activity"/>
    <property type="evidence" value="ECO:0007669"/>
    <property type="project" value="TreeGrafter"/>
</dbReference>
<evidence type="ECO:0008006" key="10">
    <source>
        <dbReference type="Google" id="ProtNLM"/>
    </source>
</evidence>
<keyword evidence="5" id="KW-0131">Cell cycle</keyword>
<sequence length="452" mass="48855">MSSASSFTSASRACSPGDVGDQPGSSAYIDRSGMELMRSISSASLSSTATAGPSYPESSAKFHLRNTKLTLDFSLPPAEEPLSLASSLLACSTQNVLFFSRGNRVHFKNTITSEDIGQLCKLQDSHGDLRIIECGGVDQPDIVALGTSKGLIQIWDVKTKKKTASWSTKSVTAMRWNGPVLTVGGEKGTIRHYDTRIAPTSKMKEQVRKVTRHQSRITSLEWNVEGKILASGDQSGVVYCWDSREKVPLDVGEFIQRRKKMQHPGAISALAFCPWQPKLLASGDVEGTIHLWNVNASLSHSNAATPGKLELGAPITSLHFSPQCKELLSTHGSKPPSPPATEPPPPTTPTIAVPGASTRRRSNTNNSIPSLPPPVWPKVSMENSIAVHSYPSLRHVTTYPLLNKPISSSVLNAGGTKIVLAVPDEGKISVCDVWAKRKELKRQPSFFNSTIR</sequence>
<feature type="compositionally biased region" description="Pro residues" evidence="7">
    <location>
        <begin position="335"/>
        <end position="348"/>
    </location>
</feature>
<dbReference type="InterPro" id="IPR036322">
    <property type="entry name" value="WD40_repeat_dom_sf"/>
</dbReference>
<evidence type="ECO:0000256" key="6">
    <source>
        <dbReference type="PROSITE-ProRule" id="PRU00221"/>
    </source>
</evidence>
<dbReference type="GO" id="GO:1905786">
    <property type="term" value="P:positive regulation of anaphase-promoting complex-dependent catabolic process"/>
    <property type="evidence" value="ECO:0007669"/>
    <property type="project" value="TreeGrafter"/>
</dbReference>
<dbReference type="GO" id="GO:0010997">
    <property type="term" value="F:anaphase-promoting complex binding"/>
    <property type="evidence" value="ECO:0007669"/>
    <property type="project" value="InterPro"/>
</dbReference>
<evidence type="ECO:0000256" key="2">
    <source>
        <dbReference type="ARBA" id="ARBA00022618"/>
    </source>
</evidence>
<keyword evidence="9" id="KW-1185">Reference proteome</keyword>
<evidence type="ECO:0000256" key="1">
    <source>
        <dbReference type="ARBA" id="ARBA00022574"/>
    </source>
</evidence>
<feature type="repeat" description="WD" evidence="6">
    <location>
        <begin position="210"/>
        <end position="242"/>
    </location>
</feature>
<dbReference type="SUPFAM" id="SSF50978">
    <property type="entry name" value="WD40 repeat-like"/>
    <property type="match status" value="1"/>
</dbReference>
<evidence type="ECO:0000313" key="8">
    <source>
        <dbReference type="EMBL" id="KAG5641711.1"/>
    </source>
</evidence>
<evidence type="ECO:0000256" key="3">
    <source>
        <dbReference type="ARBA" id="ARBA00022737"/>
    </source>
</evidence>
<dbReference type="InterPro" id="IPR033010">
    <property type="entry name" value="Cdc20/Fizzy"/>
</dbReference>
<dbReference type="PROSITE" id="PS50294">
    <property type="entry name" value="WD_REPEATS_REGION"/>
    <property type="match status" value="1"/>
</dbReference>
<reference evidence="8" key="2">
    <citation type="submission" date="2021-10" db="EMBL/GenBank/DDBJ databases">
        <title>Phylogenomics reveals ancestral predisposition of the termite-cultivated fungus Termitomyces towards a domesticated lifestyle.</title>
        <authorList>
            <person name="Auxier B."/>
            <person name="Grum-Grzhimaylo A."/>
            <person name="Cardenas M.E."/>
            <person name="Lodge J.D."/>
            <person name="Laessoe T."/>
            <person name="Pedersen O."/>
            <person name="Smith M.E."/>
            <person name="Kuyper T.W."/>
            <person name="Franco-Molano E.A."/>
            <person name="Baroni T.J."/>
            <person name="Aanen D.K."/>
        </authorList>
    </citation>
    <scope>NUCLEOTIDE SEQUENCE</scope>
    <source>
        <strain evidence="8">AP01</strain>
        <tissue evidence="8">Mycelium</tissue>
    </source>
</reference>
<protein>
    <recommendedName>
        <fullName evidence="10">WD40 repeat-like protein</fullName>
    </recommendedName>
</protein>
<dbReference type="GO" id="GO:0051301">
    <property type="term" value="P:cell division"/>
    <property type="evidence" value="ECO:0007669"/>
    <property type="project" value="UniProtKB-KW"/>
</dbReference>
<dbReference type="EMBL" id="JABCKV010000261">
    <property type="protein sequence ID" value="KAG5641711.1"/>
    <property type="molecule type" value="Genomic_DNA"/>
</dbReference>
<dbReference type="PANTHER" id="PTHR19918:SF8">
    <property type="entry name" value="FI02843P"/>
    <property type="match status" value="1"/>
</dbReference>
<keyword evidence="3" id="KW-0677">Repeat</keyword>
<dbReference type="GO" id="GO:0005680">
    <property type="term" value="C:anaphase-promoting complex"/>
    <property type="evidence" value="ECO:0007669"/>
    <property type="project" value="TreeGrafter"/>
</dbReference>